<dbReference type="InterPro" id="IPR037069">
    <property type="entry name" value="AcylCoA_DH/ox_N_sf"/>
</dbReference>
<evidence type="ECO:0000256" key="1">
    <source>
        <dbReference type="ARBA" id="ARBA00001974"/>
    </source>
</evidence>
<proteinExistence type="inferred from homology"/>
<gene>
    <name evidence="8" type="ORF">BAA01_07050</name>
</gene>
<keyword evidence="5" id="KW-0560">Oxidoreductase</keyword>
<evidence type="ECO:0000256" key="4">
    <source>
        <dbReference type="ARBA" id="ARBA00022827"/>
    </source>
</evidence>
<reference evidence="9" key="1">
    <citation type="submission" date="2016-06" db="EMBL/GenBank/DDBJ databases">
        <authorList>
            <person name="Nascimento L."/>
            <person name="Pereira R.V."/>
            <person name="Martins L.F."/>
            <person name="Quaggio R.B."/>
            <person name="Silva A.M."/>
            <person name="Setubal J.C."/>
        </authorList>
    </citation>
    <scope>NUCLEOTIDE SEQUENCE [LARGE SCALE GENOMIC DNA]</scope>
</reference>
<comment type="caution">
    <text evidence="8">The sequence shown here is derived from an EMBL/GenBank/DDBJ whole genome shotgun (WGS) entry which is preliminary data.</text>
</comment>
<accession>A0A1Y3PXE1</accession>
<dbReference type="InterPro" id="IPR009100">
    <property type="entry name" value="AcylCoA_DH/oxidase_NM_dom_sf"/>
</dbReference>
<dbReference type="InterPro" id="IPR046373">
    <property type="entry name" value="Acyl-CoA_Oxase/DH_mid-dom_sf"/>
</dbReference>
<evidence type="ECO:0000259" key="6">
    <source>
        <dbReference type="Pfam" id="PF00441"/>
    </source>
</evidence>
<evidence type="ECO:0000256" key="2">
    <source>
        <dbReference type="ARBA" id="ARBA00009347"/>
    </source>
</evidence>
<dbReference type="GO" id="GO:0003995">
    <property type="term" value="F:acyl-CoA dehydrogenase activity"/>
    <property type="evidence" value="ECO:0007669"/>
    <property type="project" value="TreeGrafter"/>
</dbReference>
<dbReference type="GO" id="GO:0050660">
    <property type="term" value="F:flavin adenine dinucleotide binding"/>
    <property type="evidence" value="ECO:0007669"/>
    <property type="project" value="InterPro"/>
</dbReference>
<keyword evidence="4" id="KW-0274">FAD</keyword>
<protein>
    <recommendedName>
        <fullName evidence="10">Acyl-CoA dehydrogenase</fullName>
    </recommendedName>
</protein>
<organism evidence="8 9">
    <name type="scientific">Bacillus thermozeamaize</name>
    <dbReference type="NCBI Taxonomy" id="230954"/>
    <lineage>
        <taxon>Bacteria</taxon>
        <taxon>Bacillati</taxon>
        <taxon>Bacillota</taxon>
        <taxon>Bacilli</taxon>
        <taxon>Bacillales</taxon>
        <taxon>Bacillaceae</taxon>
        <taxon>Bacillus</taxon>
    </lineage>
</organism>
<dbReference type="InterPro" id="IPR013786">
    <property type="entry name" value="AcylCoA_DH/ox_N"/>
</dbReference>
<dbReference type="InterPro" id="IPR036250">
    <property type="entry name" value="AcylCo_DH-like_C"/>
</dbReference>
<dbReference type="SUPFAM" id="SSF56645">
    <property type="entry name" value="Acyl-CoA dehydrogenase NM domain-like"/>
    <property type="match status" value="1"/>
</dbReference>
<dbReference type="InterPro" id="IPR009075">
    <property type="entry name" value="AcylCo_DH/oxidase_C"/>
</dbReference>
<evidence type="ECO:0000256" key="3">
    <source>
        <dbReference type="ARBA" id="ARBA00022630"/>
    </source>
</evidence>
<evidence type="ECO:0000256" key="5">
    <source>
        <dbReference type="ARBA" id="ARBA00023002"/>
    </source>
</evidence>
<dbReference type="Proteomes" id="UP000196475">
    <property type="component" value="Unassembled WGS sequence"/>
</dbReference>
<dbReference type="PANTHER" id="PTHR43884">
    <property type="entry name" value="ACYL-COA DEHYDROGENASE"/>
    <property type="match status" value="1"/>
</dbReference>
<keyword evidence="3" id="KW-0285">Flavoprotein</keyword>
<evidence type="ECO:0008006" key="10">
    <source>
        <dbReference type="Google" id="ProtNLM"/>
    </source>
</evidence>
<dbReference type="AlphaFoldDB" id="A0A1Y3PXE1"/>
<feature type="domain" description="Acyl-CoA dehydrogenase/oxidase N-terminal" evidence="7">
    <location>
        <begin position="1"/>
        <end position="75"/>
    </location>
</feature>
<dbReference type="PANTHER" id="PTHR43884:SF20">
    <property type="entry name" value="ACYL-COA DEHYDROGENASE FADE28"/>
    <property type="match status" value="1"/>
</dbReference>
<evidence type="ECO:0000313" key="8">
    <source>
        <dbReference type="EMBL" id="OUM90837.1"/>
    </source>
</evidence>
<dbReference type="Gene3D" id="1.20.140.10">
    <property type="entry name" value="Butyryl-CoA Dehydrogenase, subunit A, domain 3"/>
    <property type="match status" value="1"/>
</dbReference>
<evidence type="ECO:0000313" key="9">
    <source>
        <dbReference type="Proteomes" id="UP000196475"/>
    </source>
</evidence>
<sequence>MFVETASRMMKDLCTKELLEATERGEWAQDLWKTMEEAGMTLVPVPEEAGGVGGSFGDALAILRVAGRFAAPVPLAETLLANWLLAMVRLPVVTDAATVAPVIPEEKVRMQKTEGGWLLSGTARHVPWARQAKSIVLIGDSEQGEMVAVVDPKACSIRPGQDLANEARDEVCFDGVLVGEDQVAQAAAGVSKLEVLYRGALMRAAQMAGALERVLELSVNYSKERIQFGRPIARFQAIQQQLAILAGEVTAAGMAVESAMAAVERADMQYDANEAARLATMMAKIRVGEAVGIATAIAHQVHGAIGFTDEHVLHYSTRRLWSWRDEFGTESEWAERLGQHVLERGAEQLWPLVTSL</sequence>
<comment type="cofactor">
    <cofactor evidence="1">
        <name>FAD</name>
        <dbReference type="ChEBI" id="CHEBI:57692"/>
    </cofactor>
</comment>
<evidence type="ECO:0000259" key="7">
    <source>
        <dbReference type="Pfam" id="PF02771"/>
    </source>
</evidence>
<dbReference type="SUPFAM" id="SSF47203">
    <property type="entry name" value="Acyl-CoA dehydrogenase C-terminal domain-like"/>
    <property type="match status" value="1"/>
</dbReference>
<comment type="similarity">
    <text evidence="2">Belongs to the acyl-CoA dehydrogenase family.</text>
</comment>
<dbReference type="Pfam" id="PF02771">
    <property type="entry name" value="Acyl-CoA_dh_N"/>
    <property type="match status" value="1"/>
</dbReference>
<dbReference type="Gene3D" id="2.40.110.10">
    <property type="entry name" value="Butyryl-CoA Dehydrogenase, subunit A, domain 2"/>
    <property type="match status" value="1"/>
</dbReference>
<dbReference type="Gene3D" id="1.10.540.10">
    <property type="entry name" value="Acyl-CoA dehydrogenase/oxidase, N-terminal domain"/>
    <property type="match status" value="1"/>
</dbReference>
<dbReference type="EMBL" id="LZRT01000010">
    <property type="protein sequence ID" value="OUM90837.1"/>
    <property type="molecule type" value="Genomic_DNA"/>
</dbReference>
<dbReference type="Pfam" id="PF00441">
    <property type="entry name" value="Acyl-CoA_dh_1"/>
    <property type="match status" value="1"/>
</dbReference>
<feature type="domain" description="Acyl-CoA dehydrogenase/oxidase C-terminal" evidence="6">
    <location>
        <begin position="194"/>
        <end position="314"/>
    </location>
</feature>
<name>A0A1Y3PXE1_9BACI</name>